<gene>
    <name evidence="1" type="ORF">RR48_09904</name>
</gene>
<name>A0A194RDE0_PAPMA</name>
<protein>
    <submittedName>
        <fullName evidence="1">Uncharacterized protein</fullName>
    </submittedName>
</protein>
<reference evidence="1 2" key="1">
    <citation type="journal article" date="2015" name="Nat. Commun.">
        <title>Outbred genome sequencing and CRISPR/Cas9 gene editing in butterflies.</title>
        <authorList>
            <person name="Li X."/>
            <person name="Fan D."/>
            <person name="Zhang W."/>
            <person name="Liu G."/>
            <person name="Zhang L."/>
            <person name="Zhao L."/>
            <person name="Fang X."/>
            <person name="Chen L."/>
            <person name="Dong Y."/>
            <person name="Chen Y."/>
            <person name="Ding Y."/>
            <person name="Zhao R."/>
            <person name="Feng M."/>
            <person name="Zhu Y."/>
            <person name="Feng Y."/>
            <person name="Jiang X."/>
            <person name="Zhu D."/>
            <person name="Xiang H."/>
            <person name="Feng X."/>
            <person name="Li S."/>
            <person name="Wang J."/>
            <person name="Zhang G."/>
            <person name="Kronforst M.R."/>
            <person name="Wang W."/>
        </authorList>
    </citation>
    <scope>NUCLEOTIDE SEQUENCE [LARGE SCALE GENOMIC DNA]</scope>
    <source>
        <strain evidence="1">Ya'a_city_454_Pm</strain>
        <tissue evidence="1">Whole body</tissue>
    </source>
</reference>
<organism evidence="1 2">
    <name type="scientific">Papilio machaon</name>
    <name type="common">Old World swallowtail butterfly</name>
    <dbReference type="NCBI Taxonomy" id="76193"/>
    <lineage>
        <taxon>Eukaryota</taxon>
        <taxon>Metazoa</taxon>
        <taxon>Ecdysozoa</taxon>
        <taxon>Arthropoda</taxon>
        <taxon>Hexapoda</taxon>
        <taxon>Insecta</taxon>
        <taxon>Pterygota</taxon>
        <taxon>Neoptera</taxon>
        <taxon>Endopterygota</taxon>
        <taxon>Lepidoptera</taxon>
        <taxon>Glossata</taxon>
        <taxon>Ditrysia</taxon>
        <taxon>Papilionoidea</taxon>
        <taxon>Papilionidae</taxon>
        <taxon>Papilioninae</taxon>
        <taxon>Papilio</taxon>
    </lineage>
</organism>
<keyword evidence="2" id="KW-1185">Reference proteome</keyword>
<dbReference type="Proteomes" id="UP000053240">
    <property type="component" value="Unassembled WGS sequence"/>
</dbReference>
<evidence type="ECO:0000313" key="1">
    <source>
        <dbReference type="EMBL" id="KPJ15858.1"/>
    </source>
</evidence>
<accession>A0A194RDE0</accession>
<dbReference type="EMBL" id="KQ460323">
    <property type="protein sequence ID" value="KPJ15858.1"/>
    <property type="molecule type" value="Genomic_DNA"/>
</dbReference>
<proteinExistence type="predicted"/>
<evidence type="ECO:0000313" key="2">
    <source>
        <dbReference type="Proteomes" id="UP000053240"/>
    </source>
</evidence>
<dbReference type="AlphaFoldDB" id="A0A194RDE0"/>
<sequence>MRVRCRRRRRVLRRVKCCVGQLARESDRARRPRSHNYRLIFKIGSEARRVTRSPPDDIPLFLRRGGLAPAPAARPPRPAHATHDMMLII</sequence>
<dbReference type="InParanoid" id="A0A194RDE0"/>